<dbReference type="RefSeq" id="WP_154373900.1">
    <property type="nucleotide sequence ID" value="NZ_WKJJ01000006.1"/>
</dbReference>
<gene>
    <name evidence="2" type="ORF">GJ700_11840</name>
</gene>
<keyword evidence="3" id="KW-1185">Reference proteome</keyword>
<accession>A0A7X2IM67</accession>
<dbReference type="InterPro" id="IPR006827">
    <property type="entry name" value="Lant_deHydtase_N"/>
</dbReference>
<dbReference type="Pfam" id="PF04738">
    <property type="entry name" value="Lant_dehydr_N"/>
    <property type="match status" value="1"/>
</dbReference>
<comment type="caution">
    <text evidence="2">The sequence shown here is derived from an EMBL/GenBank/DDBJ whole genome shotgun (WGS) entry which is preliminary data.</text>
</comment>
<sequence length="870" mass="96375">MTPSIQHNYNEQSMHCPPALVSSAPPQWPVHLTRSSEGGWCWWRDAVLRSAGFPAEMILSLSDAPLAACARQLTAARAALEQACQEALAHVSQRVAQQRAGAADAEQLRALGRANKVLRRREPASFLLDLLPRDLYERVCLRAAEHGEMSAGFVQQYAAALERQSKALAAVAADPLFRQAVTWQNHAAIDMVLDPLMRQDSMPGSKRKQREALVANYLQRYSLKNDTIGFFGPMAWVRVGEAASQFEAGQNFIRRRTVRFEDWAVSTLAERFAAQDDVLPSLIPRRHPFIRLEGRQIVLPGGARVELPQPQFLVLAACDGVRTVGAIVRGLLANPFSPFAGEAQIHALVRQLEREERIALTFPVSSCSPQPELGLRQHLQQIENSTARERTTQQLDRLVAARDDIAHAAGDETLLKTRMAALDAVFLELTGAAGRRRPGEVYGGRALVYEDCHRDTTLALSAQAIEELRRPLDLIVTSARWLTCEAANSFHGEFLALFEQMACAGGVDKVPFCDLWLQIQTLLFNDHAPIAVLAATLRERWQALLQPYLASGERQVSLRSQDIAKEVKAAFPSSCAGWNLARYQCPDLMFCAPDAAALLAGDFLAVMGEVHLGGNTVVTNLFVSQHPDEAALLDAMRSDLGHPYVLPKLSPAASNTPIRTQWIDDPQGSTEVLFSSGLVPANSATAVPISELLVELVDGRLMARRIGHDWQAELLDVLGDFLSLSVMNRFGLLKKGARTPRITIDKLVVQREAWQFARADIAAILDDDEARSFLAMQSWADSHQMPHAVFAKVPWEDKPFFVDFTSPVFVRQFAKQIRRAEELGRDAGETVALSEMLPAFEHLWLNDGSQRMFTSELRIVCMHKDDVCHA</sequence>
<proteinExistence type="predicted"/>
<evidence type="ECO:0000313" key="3">
    <source>
        <dbReference type="Proteomes" id="UP000446768"/>
    </source>
</evidence>
<dbReference type="AlphaFoldDB" id="A0A7X2IM67"/>
<feature type="domain" description="Lantibiotic dehydratase N-terminal" evidence="1">
    <location>
        <begin position="173"/>
        <end position="810"/>
    </location>
</feature>
<dbReference type="Proteomes" id="UP000446768">
    <property type="component" value="Unassembled WGS sequence"/>
</dbReference>
<organism evidence="2 3">
    <name type="scientific">Pseudoduganella rivuli</name>
    <dbReference type="NCBI Taxonomy" id="2666085"/>
    <lineage>
        <taxon>Bacteria</taxon>
        <taxon>Pseudomonadati</taxon>
        <taxon>Pseudomonadota</taxon>
        <taxon>Betaproteobacteria</taxon>
        <taxon>Burkholderiales</taxon>
        <taxon>Oxalobacteraceae</taxon>
        <taxon>Telluria group</taxon>
        <taxon>Pseudoduganella</taxon>
    </lineage>
</organism>
<evidence type="ECO:0000259" key="1">
    <source>
        <dbReference type="Pfam" id="PF04738"/>
    </source>
</evidence>
<dbReference type="EMBL" id="WKJJ01000006">
    <property type="protein sequence ID" value="MRV72401.1"/>
    <property type="molecule type" value="Genomic_DNA"/>
</dbReference>
<name>A0A7X2IM67_9BURK</name>
<protein>
    <recommendedName>
        <fullName evidence="1">Lantibiotic dehydratase N-terminal domain-containing protein</fullName>
    </recommendedName>
</protein>
<evidence type="ECO:0000313" key="2">
    <source>
        <dbReference type="EMBL" id="MRV72401.1"/>
    </source>
</evidence>
<reference evidence="2 3" key="1">
    <citation type="submission" date="2019-11" db="EMBL/GenBank/DDBJ databases">
        <title>Novel species isolated from a subtropical stream in China.</title>
        <authorList>
            <person name="Lu H."/>
        </authorList>
    </citation>
    <scope>NUCLEOTIDE SEQUENCE [LARGE SCALE GENOMIC DNA]</scope>
    <source>
        <strain evidence="2 3">FT92W</strain>
    </source>
</reference>